<evidence type="ECO:0000256" key="1">
    <source>
        <dbReference type="SAM" id="SignalP"/>
    </source>
</evidence>
<proteinExistence type="predicted"/>
<dbReference type="EMBL" id="JARVKM010000251">
    <property type="protein sequence ID" value="KAK9769063.1"/>
    <property type="molecule type" value="Genomic_DNA"/>
</dbReference>
<evidence type="ECO:0000313" key="3">
    <source>
        <dbReference type="Proteomes" id="UP001465668"/>
    </source>
</evidence>
<organism evidence="2 3">
    <name type="scientific">Seiridium cardinale</name>
    <dbReference type="NCBI Taxonomy" id="138064"/>
    <lineage>
        <taxon>Eukaryota</taxon>
        <taxon>Fungi</taxon>
        <taxon>Dikarya</taxon>
        <taxon>Ascomycota</taxon>
        <taxon>Pezizomycotina</taxon>
        <taxon>Sordariomycetes</taxon>
        <taxon>Xylariomycetidae</taxon>
        <taxon>Amphisphaeriales</taxon>
        <taxon>Sporocadaceae</taxon>
        <taxon>Seiridium</taxon>
    </lineage>
</organism>
<feature type="chain" id="PRO_5047128811" evidence="1">
    <location>
        <begin position="20"/>
        <end position="196"/>
    </location>
</feature>
<evidence type="ECO:0000313" key="2">
    <source>
        <dbReference type="EMBL" id="KAK9769063.1"/>
    </source>
</evidence>
<gene>
    <name evidence="2" type="ORF">SCAR479_02307</name>
</gene>
<comment type="caution">
    <text evidence="2">The sequence shown here is derived from an EMBL/GenBank/DDBJ whole genome shotgun (WGS) entry which is preliminary data.</text>
</comment>
<reference evidence="2 3" key="1">
    <citation type="submission" date="2024-02" db="EMBL/GenBank/DDBJ databases">
        <title>First draft genome assembly of two strains of Seiridium cardinale.</title>
        <authorList>
            <person name="Emiliani G."/>
            <person name="Scali E."/>
        </authorList>
    </citation>
    <scope>NUCLEOTIDE SEQUENCE [LARGE SCALE GENOMIC DNA]</scope>
    <source>
        <strain evidence="2 3">BM-138-000479</strain>
    </source>
</reference>
<dbReference type="Proteomes" id="UP001465668">
    <property type="component" value="Unassembled WGS sequence"/>
</dbReference>
<accession>A0ABR2X5K4</accession>
<name>A0ABR2X5K4_9PEZI</name>
<keyword evidence="3" id="KW-1185">Reference proteome</keyword>
<feature type="signal peptide" evidence="1">
    <location>
        <begin position="1"/>
        <end position="19"/>
    </location>
</feature>
<sequence>MKFVLALAPVAALFPIVSAWGETGTYWTTVVTTAYTTYCPSPTTFVLSNVTYTATQETTLTITNCPCTLSVSQPAPITTTEYCTEETSHIGTGTGTGAPGPSPTGTTTKVYPTHGNSSTVITYTPPPTTYISGTIPITSSHPTTLVTGTVLLSSTVPTKTPVGPTTSHPATVPTAAAARVGPVGVILAAGLAAMAL</sequence>
<protein>
    <submittedName>
        <fullName evidence="2">Cell wall protein SED1</fullName>
    </submittedName>
</protein>
<keyword evidence="1" id="KW-0732">Signal</keyword>